<gene>
    <name evidence="2" type="ORF">SNOG_10341</name>
</gene>
<dbReference type="AlphaFoldDB" id="Q0UD23"/>
<dbReference type="HOGENOM" id="CLU_1635986_0_0_1"/>
<evidence type="ECO:0000313" key="2">
    <source>
        <dbReference type="EMBL" id="EAT82676.1"/>
    </source>
</evidence>
<dbReference type="VEuPathDB" id="FungiDB:JI435_103410"/>
<dbReference type="InParanoid" id="Q0UD23"/>
<organism evidence="2 3">
    <name type="scientific">Phaeosphaeria nodorum (strain SN15 / ATCC MYA-4574 / FGSC 10173)</name>
    <name type="common">Glume blotch fungus</name>
    <name type="synonym">Parastagonospora nodorum</name>
    <dbReference type="NCBI Taxonomy" id="321614"/>
    <lineage>
        <taxon>Eukaryota</taxon>
        <taxon>Fungi</taxon>
        <taxon>Dikarya</taxon>
        <taxon>Ascomycota</taxon>
        <taxon>Pezizomycotina</taxon>
        <taxon>Dothideomycetes</taxon>
        <taxon>Pleosporomycetidae</taxon>
        <taxon>Pleosporales</taxon>
        <taxon>Pleosporineae</taxon>
        <taxon>Phaeosphaeriaceae</taxon>
        <taxon>Parastagonospora</taxon>
    </lineage>
</organism>
<dbReference type="RefSeq" id="XP_001800617.1">
    <property type="nucleotide sequence ID" value="XM_001800565.1"/>
</dbReference>
<dbReference type="Proteomes" id="UP000001055">
    <property type="component" value="Unassembled WGS sequence"/>
</dbReference>
<reference evidence="3" key="1">
    <citation type="journal article" date="2007" name="Plant Cell">
        <title>Dothideomycete-plant interactions illuminated by genome sequencing and EST analysis of the wheat pathogen Stagonospora nodorum.</title>
        <authorList>
            <person name="Hane J.K."/>
            <person name="Lowe R.G."/>
            <person name="Solomon P.S."/>
            <person name="Tan K.C."/>
            <person name="Schoch C.L."/>
            <person name="Spatafora J.W."/>
            <person name="Crous P.W."/>
            <person name="Kodira C."/>
            <person name="Birren B.W."/>
            <person name="Galagan J.E."/>
            <person name="Torriani S.F."/>
            <person name="McDonald B.A."/>
            <person name="Oliver R.P."/>
        </authorList>
    </citation>
    <scope>NUCLEOTIDE SEQUENCE [LARGE SCALE GENOMIC DNA]</scope>
    <source>
        <strain evidence="3">SN15 / ATCC MYA-4574 / FGSC 10173</strain>
    </source>
</reference>
<proteinExistence type="predicted"/>
<dbReference type="eggNOG" id="ENOG502TGB0">
    <property type="taxonomic scope" value="Eukaryota"/>
</dbReference>
<evidence type="ECO:0000256" key="1">
    <source>
        <dbReference type="SAM" id="MobiDB-lite"/>
    </source>
</evidence>
<feature type="region of interest" description="Disordered" evidence="1">
    <location>
        <begin position="65"/>
        <end position="95"/>
    </location>
</feature>
<dbReference type="EMBL" id="CH445340">
    <property type="protein sequence ID" value="EAT82676.1"/>
    <property type="molecule type" value="Genomic_DNA"/>
</dbReference>
<dbReference type="GeneID" id="5977523"/>
<sequence>MSIASLVIRGKLPPSTQPEEQNQRLKALKEELSHAEYIPIYPWIAPPTPLPGPYDAPYYPLPSIRKYSHDSSTTESPPPEELQSHIRHSSARAGSTRHNYRVESWLASNAVDNFQRVIQARHVQKYQRTHSQPHFHRAFGVSSRYAVSYDAAGISRFPPPLI</sequence>
<dbReference type="KEGG" id="pno:SNOG_10341"/>
<accession>Q0UD23</accession>
<name>Q0UD23_PHANO</name>
<feature type="region of interest" description="Disordered" evidence="1">
    <location>
        <begin position="1"/>
        <end position="24"/>
    </location>
</feature>
<evidence type="ECO:0000313" key="3">
    <source>
        <dbReference type="Proteomes" id="UP000001055"/>
    </source>
</evidence>
<protein>
    <submittedName>
        <fullName evidence="2">Uncharacterized protein</fullName>
    </submittedName>
</protein>